<evidence type="ECO:0000256" key="2">
    <source>
        <dbReference type="ARBA" id="ARBA00022840"/>
    </source>
</evidence>
<dbReference type="EMBL" id="BLPF01000001">
    <property type="protein sequence ID" value="GFJ80561.1"/>
    <property type="molecule type" value="Genomic_DNA"/>
</dbReference>
<dbReference type="PANTHER" id="PTHR43582">
    <property type="entry name" value="LINEARMYCIN RESISTANCE ATP-BINDING PROTEIN LNRL"/>
    <property type="match status" value="1"/>
</dbReference>
<dbReference type="PROSITE" id="PS50893">
    <property type="entry name" value="ABC_TRANSPORTER_2"/>
    <property type="match status" value="1"/>
</dbReference>
<keyword evidence="1" id="KW-0547">Nucleotide-binding</keyword>
<dbReference type="InterPro" id="IPR017871">
    <property type="entry name" value="ABC_transporter-like_CS"/>
</dbReference>
<organism evidence="4 5">
    <name type="scientific">Phytohabitans houttuyneae</name>
    <dbReference type="NCBI Taxonomy" id="1076126"/>
    <lineage>
        <taxon>Bacteria</taxon>
        <taxon>Bacillati</taxon>
        <taxon>Actinomycetota</taxon>
        <taxon>Actinomycetes</taxon>
        <taxon>Micromonosporales</taxon>
        <taxon>Micromonosporaceae</taxon>
    </lineage>
</organism>
<feature type="domain" description="ABC transporter" evidence="3">
    <location>
        <begin position="5"/>
        <end position="237"/>
    </location>
</feature>
<dbReference type="RefSeq" id="WP_173057881.1">
    <property type="nucleotide sequence ID" value="NZ_BAABGO010000017.1"/>
</dbReference>
<dbReference type="Gene3D" id="3.40.50.300">
    <property type="entry name" value="P-loop containing nucleotide triphosphate hydrolases"/>
    <property type="match status" value="1"/>
</dbReference>
<dbReference type="SUPFAM" id="SSF52540">
    <property type="entry name" value="P-loop containing nucleoside triphosphate hydrolases"/>
    <property type="match status" value="1"/>
</dbReference>
<keyword evidence="2 4" id="KW-0067">ATP-binding</keyword>
<comment type="caution">
    <text evidence="4">The sequence shown here is derived from an EMBL/GenBank/DDBJ whole genome shotgun (WGS) entry which is preliminary data.</text>
</comment>
<protein>
    <submittedName>
        <fullName evidence="4">ABC transporter ATP-binding protein</fullName>
    </submittedName>
</protein>
<dbReference type="GO" id="GO:0005524">
    <property type="term" value="F:ATP binding"/>
    <property type="evidence" value="ECO:0007669"/>
    <property type="project" value="UniProtKB-KW"/>
</dbReference>
<reference evidence="4 5" key="2">
    <citation type="submission" date="2020-03" db="EMBL/GenBank/DDBJ databases">
        <authorList>
            <person name="Ichikawa N."/>
            <person name="Kimura A."/>
            <person name="Kitahashi Y."/>
            <person name="Uohara A."/>
        </authorList>
    </citation>
    <scope>NUCLEOTIDE SEQUENCE [LARGE SCALE GENOMIC DNA]</scope>
    <source>
        <strain evidence="4 5">NBRC 108639</strain>
    </source>
</reference>
<proteinExistence type="predicted"/>
<gene>
    <name evidence="4" type="ORF">Phou_047410</name>
</gene>
<dbReference type="SMART" id="SM00382">
    <property type="entry name" value="AAA"/>
    <property type="match status" value="1"/>
</dbReference>
<dbReference type="InterPro" id="IPR027417">
    <property type="entry name" value="P-loop_NTPase"/>
</dbReference>
<dbReference type="GO" id="GO:0016887">
    <property type="term" value="F:ATP hydrolysis activity"/>
    <property type="evidence" value="ECO:0007669"/>
    <property type="project" value="InterPro"/>
</dbReference>
<evidence type="ECO:0000313" key="5">
    <source>
        <dbReference type="Proteomes" id="UP000482800"/>
    </source>
</evidence>
<evidence type="ECO:0000256" key="1">
    <source>
        <dbReference type="ARBA" id="ARBA00022741"/>
    </source>
</evidence>
<reference evidence="4 5" key="1">
    <citation type="submission" date="2020-03" db="EMBL/GenBank/DDBJ databases">
        <title>Whole genome shotgun sequence of Phytohabitans houttuyneae NBRC 108639.</title>
        <authorList>
            <person name="Komaki H."/>
            <person name="Tamura T."/>
        </authorList>
    </citation>
    <scope>NUCLEOTIDE SEQUENCE [LARGE SCALE GENOMIC DNA]</scope>
    <source>
        <strain evidence="4 5">NBRC 108639</strain>
    </source>
</reference>
<evidence type="ECO:0000259" key="3">
    <source>
        <dbReference type="PROSITE" id="PS50893"/>
    </source>
</evidence>
<dbReference type="Pfam" id="PF00005">
    <property type="entry name" value="ABC_tran"/>
    <property type="match status" value="1"/>
</dbReference>
<dbReference type="Proteomes" id="UP000482800">
    <property type="component" value="Unassembled WGS sequence"/>
</dbReference>
<sequence length="319" mass="34148">MTPAVEVRDLVKRYPKRDVNAVDGLSFTVEPGEIFGLLGPNGAGKSTTIGVLTTRVKATAGEARVAGVDVIRDPVAARKLFAVVPQQTNLDRSLTPRQNLAFHAAYHGLSRTDRNAKAAAMLDEFGLADQADVKVDWYSGGMAQRLMIARAMMHEPKVLFLDEPTTGLDPQSRLFMWERVRDLRSRGVTVVLTTHDMDEAAEMADRVGIVDHGKLLALDTPEGLTRGLAGHLVLDLSVTPGEGDDPDKLIAALTDVAGVERGEAVAGGTIRLYLTSDPATVLAPVIAVLNGRSAILTNVHMGAASLEDVFIELTGRGLR</sequence>
<dbReference type="PANTHER" id="PTHR43582:SF5">
    <property type="entry name" value="ABC TRANSPORTER"/>
    <property type="match status" value="1"/>
</dbReference>
<evidence type="ECO:0000313" key="4">
    <source>
        <dbReference type="EMBL" id="GFJ80561.1"/>
    </source>
</evidence>
<dbReference type="PROSITE" id="PS00211">
    <property type="entry name" value="ABC_TRANSPORTER_1"/>
    <property type="match status" value="1"/>
</dbReference>
<dbReference type="InterPro" id="IPR003439">
    <property type="entry name" value="ABC_transporter-like_ATP-bd"/>
</dbReference>
<keyword evidence="5" id="KW-1185">Reference proteome</keyword>
<dbReference type="InterPro" id="IPR003593">
    <property type="entry name" value="AAA+_ATPase"/>
</dbReference>
<dbReference type="AlphaFoldDB" id="A0A6V8KDQ9"/>
<name>A0A6V8KDQ9_9ACTN</name>
<accession>A0A6V8KDQ9</accession>